<evidence type="ECO:0000313" key="6">
    <source>
        <dbReference type="EMBL" id="BCB87711.1"/>
    </source>
</evidence>
<reference evidence="6 7" key="2">
    <citation type="submission" date="2020-03" db="EMBL/GenBank/DDBJ databases">
        <authorList>
            <person name="Ichikawa N."/>
            <person name="Kimura A."/>
            <person name="Kitahashi Y."/>
            <person name="Uohara A."/>
        </authorList>
    </citation>
    <scope>NUCLEOTIDE SEQUENCE [LARGE SCALE GENOMIC DNA]</scope>
    <source>
        <strain evidence="6 7">NBRC 105367</strain>
    </source>
</reference>
<dbReference type="InterPro" id="IPR000843">
    <property type="entry name" value="HTH_LacI"/>
</dbReference>
<dbReference type="RefSeq" id="WP_232074962.1">
    <property type="nucleotide sequence ID" value="NZ_AP022871.1"/>
</dbReference>
<feature type="region of interest" description="Disordered" evidence="4">
    <location>
        <begin position="170"/>
        <end position="190"/>
    </location>
</feature>
<dbReference type="Gene3D" id="1.10.260.40">
    <property type="entry name" value="lambda repressor-like DNA-binding domains"/>
    <property type="match status" value="1"/>
</dbReference>
<organism evidence="6 7">
    <name type="scientific">Phytohabitans suffuscus</name>
    <dbReference type="NCBI Taxonomy" id="624315"/>
    <lineage>
        <taxon>Bacteria</taxon>
        <taxon>Bacillati</taxon>
        <taxon>Actinomycetota</taxon>
        <taxon>Actinomycetes</taxon>
        <taxon>Micromonosporales</taxon>
        <taxon>Micromonosporaceae</taxon>
    </lineage>
</organism>
<keyword evidence="2" id="KW-0238">DNA-binding</keyword>
<gene>
    <name evidence="6" type="ORF">Psuf_050240</name>
</gene>
<reference evidence="6 7" key="1">
    <citation type="submission" date="2020-03" db="EMBL/GenBank/DDBJ databases">
        <title>Whole genome shotgun sequence of Phytohabitans suffuscus NBRC 105367.</title>
        <authorList>
            <person name="Komaki H."/>
            <person name="Tamura T."/>
        </authorList>
    </citation>
    <scope>NUCLEOTIDE SEQUENCE [LARGE SCALE GENOMIC DNA]</scope>
    <source>
        <strain evidence="6 7">NBRC 105367</strain>
    </source>
</reference>
<dbReference type="GO" id="GO:0003700">
    <property type="term" value="F:DNA-binding transcription factor activity"/>
    <property type="evidence" value="ECO:0007669"/>
    <property type="project" value="TreeGrafter"/>
</dbReference>
<feature type="region of interest" description="Disordered" evidence="4">
    <location>
        <begin position="203"/>
        <end position="223"/>
    </location>
</feature>
<keyword evidence="7" id="KW-1185">Reference proteome</keyword>
<dbReference type="Proteomes" id="UP000503011">
    <property type="component" value="Chromosome"/>
</dbReference>
<keyword evidence="1" id="KW-0805">Transcription regulation</keyword>
<keyword evidence="3" id="KW-0804">Transcription</keyword>
<sequence>MADKVTIATVAAHANVSRQTVSNVLNTPHLVREETRERVREAIAALGYRANQAARLMRTGRSHLLAVRIEPTHDGINGSVLDRFLHGLTEAAAPAGYRILLYAAADDQAEIATYDELLATYELDGFVLTSTHHGDVRTSWLAERAVPFVTFGRPWGRLSPERGAERLARSLPASGAGASEASQLAEPWGRLSPERGAERLARSLPASGAGASEASQLAESWGAPDSHPWVDVDNATGTAAATKHLLGAGHRRIGFIGWPEGSGVGDERRAGWAGAIGGDLPELARATVDGVAEGEAAARDLLSMPDPPTALVCASDSLAAGAYGIASPGVAVTGFDDTAVARVLGLTTVAQPLAEAAARCVDLLAGVLDGGTAPRPVLLPPSLVIRQSA</sequence>
<dbReference type="AlphaFoldDB" id="A0A6F8YP05"/>
<dbReference type="Pfam" id="PF13377">
    <property type="entry name" value="Peripla_BP_3"/>
    <property type="match status" value="1"/>
</dbReference>
<dbReference type="Gene3D" id="3.40.50.2300">
    <property type="match status" value="3"/>
</dbReference>
<dbReference type="PROSITE" id="PS50932">
    <property type="entry name" value="HTH_LACI_2"/>
    <property type="match status" value="1"/>
</dbReference>
<accession>A0A6F8YP05</accession>
<dbReference type="KEGG" id="psuu:Psuf_050240"/>
<protein>
    <recommendedName>
        <fullName evidence="5">HTH lacI-type domain-containing protein</fullName>
    </recommendedName>
</protein>
<dbReference type="InterPro" id="IPR028082">
    <property type="entry name" value="Peripla_BP_I"/>
</dbReference>
<dbReference type="SUPFAM" id="SSF53822">
    <property type="entry name" value="Periplasmic binding protein-like I"/>
    <property type="match status" value="2"/>
</dbReference>
<evidence type="ECO:0000256" key="4">
    <source>
        <dbReference type="SAM" id="MobiDB-lite"/>
    </source>
</evidence>
<evidence type="ECO:0000259" key="5">
    <source>
        <dbReference type="PROSITE" id="PS50932"/>
    </source>
</evidence>
<dbReference type="GO" id="GO:0000976">
    <property type="term" value="F:transcription cis-regulatory region binding"/>
    <property type="evidence" value="ECO:0007669"/>
    <property type="project" value="TreeGrafter"/>
</dbReference>
<dbReference type="SMART" id="SM00354">
    <property type="entry name" value="HTH_LACI"/>
    <property type="match status" value="1"/>
</dbReference>
<dbReference type="Pfam" id="PF00356">
    <property type="entry name" value="LacI"/>
    <property type="match status" value="1"/>
</dbReference>
<dbReference type="SUPFAM" id="SSF47413">
    <property type="entry name" value="lambda repressor-like DNA-binding domains"/>
    <property type="match status" value="1"/>
</dbReference>
<dbReference type="EMBL" id="AP022871">
    <property type="protein sequence ID" value="BCB87711.1"/>
    <property type="molecule type" value="Genomic_DNA"/>
</dbReference>
<feature type="domain" description="HTH lacI-type" evidence="5">
    <location>
        <begin position="5"/>
        <end position="59"/>
    </location>
</feature>
<evidence type="ECO:0000256" key="1">
    <source>
        <dbReference type="ARBA" id="ARBA00023015"/>
    </source>
</evidence>
<dbReference type="PANTHER" id="PTHR30146:SF109">
    <property type="entry name" value="HTH-TYPE TRANSCRIPTIONAL REGULATOR GALS"/>
    <property type="match status" value="1"/>
</dbReference>
<evidence type="ECO:0000256" key="3">
    <source>
        <dbReference type="ARBA" id="ARBA00023163"/>
    </source>
</evidence>
<dbReference type="InterPro" id="IPR046335">
    <property type="entry name" value="LacI/GalR-like_sensor"/>
</dbReference>
<name>A0A6F8YP05_9ACTN</name>
<proteinExistence type="predicted"/>
<evidence type="ECO:0000313" key="7">
    <source>
        <dbReference type="Proteomes" id="UP000503011"/>
    </source>
</evidence>
<evidence type="ECO:0000256" key="2">
    <source>
        <dbReference type="ARBA" id="ARBA00023125"/>
    </source>
</evidence>
<dbReference type="PANTHER" id="PTHR30146">
    <property type="entry name" value="LACI-RELATED TRANSCRIPTIONAL REPRESSOR"/>
    <property type="match status" value="1"/>
</dbReference>
<dbReference type="InterPro" id="IPR010982">
    <property type="entry name" value="Lambda_DNA-bd_dom_sf"/>
</dbReference>